<dbReference type="AlphaFoldDB" id="A0A9D1T2A9"/>
<evidence type="ECO:0000313" key="2">
    <source>
        <dbReference type="Proteomes" id="UP000886845"/>
    </source>
</evidence>
<sequence>MAWLILDKEALLSRLTGPEHEALDRAATDWTQGNPLDEIAHEVAEDWRGGLRRVTTLDRRADAVPSEILIHILADFRYRAFTRLPGMRSLLDERRVAEWERAMAIRDALAKVSYAPPDEGNAEAGTRAPLPEITVSHGHILD</sequence>
<protein>
    <submittedName>
        <fullName evidence="1">Uncharacterized protein</fullName>
    </submittedName>
</protein>
<dbReference type="EMBL" id="DVOR01000087">
    <property type="protein sequence ID" value="HIV09012.1"/>
    <property type="molecule type" value="Genomic_DNA"/>
</dbReference>
<name>A0A9D1T2A9_9BACT</name>
<accession>A0A9D1T2A9</accession>
<comment type="caution">
    <text evidence="1">The sequence shown here is derived from an EMBL/GenBank/DDBJ whole genome shotgun (WGS) entry which is preliminary data.</text>
</comment>
<evidence type="ECO:0000313" key="1">
    <source>
        <dbReference type="EMBL" id="HIV09012.1"/>
    </source>
</evidence>
<reference evidence="1" key="2">
    <citation type="journal article" date="2021" name="PeerJ">
        <title>Extensive microbial diversity within the chicken gut microbiome revealed by metagenomics and culture.</title>
        <authorList>
            <person name="Gilroy R."/>
            <person name="Ravi A."/>
            <person name="Getino M."/>
            <person name="Pursley I."/>
            <person name="Horton D.L."/>
            <person name="Alikhan N.F."/>
            <person name="Baker D."/>
            <person name="Gharbi K."/>
            <person name="Hall N."/>
            <person name="Watson M."/>
            <person name="Adriaenssens E.M."/>
            <person name="Foster-Nyarko E."/>
            <person name="Jarju S."/>
            <person name="Secka A."/>
            <person name="Antonio M."/>
            <person name="Oren A."/>
            <person name="Chaudhuri R.R."/>
            <person name="La Ragione R."/>
            <person name="Hildebrand F."/>
            <person name="Pallen M.J."/>
        </authorList>
    </citation>
    <scope>NUCLEOTIDE SEQUENCE</scope>
    <source>
        <strain evidence="1">35461</strain>
    </source>
</reference>
<dbReference type="Proteomes" id="UP000886845">
    <property type="component" value="Unassembled WGS sequence"/>
</dbReference>
<gene>
    <name evidence="1" type="ORF">IAC79_02715</name>
</gene>
<reference evidence="1" key="1">
    <citation type="submission" date="2020-10" db="EMBL/GenBank/DDBJ databases">
        <authorList>
            <person name="Gilroy R."/>
        </authorList>
    </citation>
    <scope>NUCLEOTIDE SEQUENCE</scope>
    <source>
        <strain evidence="1">35461</strain>
    </source>
</reference>
<organism evidence="1 2">
    <name type="scientific">Candidatus Spyradenecus faecavium</name>
    <dbReference type="NCBI Taxonomy" id="2840947"/>
    <lineage>
        <taxon>Bacteria</taxon>
        <taxon>Pseudomonadati</taxon>
        <taxon>Lentisphaerota</taxon>
        <taxon>Lentisphaeria</taxon>
        <taxon>Lentisphaerales</taxon>
        <taxon>Lentisphaeraceae</taxon>
        <taxon>Lentisphaeraceae incertae sedis</taxon>
        <taxon>Candidatus Spyradenecus</taxon>
    </lineage>
</organism>
<proteinExistence type="predicted"/>